<organism evidence="3 4">
    <name type="scientific">Fervidobacterium thailandense</name>
    <dbReference type="NCBI Taxonomy" id="1008305"/>
    <lineage>
        <taxon>Bacteria</taxon>
        <taxon>Thermotogati</taxon>
        <taxon>Thermotogota</taxon>
        <taxon>Thermotogae</taxon>
        <taxon>Thermotogales</taxon>
        <taxon>Fervidobacteriaceae</taxon>
        <taxon>Fervidobacterium</taxon>
    </lineage>
</organism>
<protein>
    <recommendedName>
        <fullName evidence="2">Solute-binding protein family 3/N-terminal domain-containing protein</fullName>
    </recommendedName>
</protein>
<keyword evidence="4" id="KW-1185">Reference proteome</keyword>
<evidence type="ECO:0000259" key="2">
    <source>
        <dbReference type="SMART" id="SM00062"/>
    </source>
</evidence>
<dbReference type="SUPFAM" id="SSF53850">
    <property type="entry name" value="Periplasmic binding protein-like II"/>
    <property type="match status" value="2"/>
</dbReference>
<dbReference type="Proteomes" id="UP000094570">
    <property type="component" value="Unassembled WGS sequence"/>
</dbReference>
<reference evidence="4" key="1">
    <citation type="submission" date="2016-04" db="EMBL/GenBank/DDBJ databases">
        <title>The genome sequence project of a novel Fervidobacterium isolate from a hot spring in Thailand.</title>
        <authorList>
            <person name="Gonzalez J.M."/>
            <person name="Cuecas A."/>
            <person name="Kanoksilapatham W."/>
        </authorList>
    </citation>
    <scope>NUCLEOTIDE SEQUENCE [LARGE SCALE GENOMIC DNA]</scope>
    <source>
        <strain evidence="4">FC2004</strain>
    </source>
</reference>
<keyword evidence="1" id="KW-0732">Signal</keyword>
<dbReference type="InterPro" id="IPR001638">
    <property type="entry name" value="Solute-binding_3/MltF_N"/>
</dbReference>
<sequence>MKKSALALFILLLAGLIFSQTILYTYVQAVEPKYIVEKGIVKGVCGDIIEALNRELSKQKISIVYRDFNAKTNAQILEDLKKGKIQIFVGLGLNDERAKEYKYISVPLYSLNEALLVLKGNATRVFAKTNLRIGVIESTLTSRNVERLFPQGRTFTYKTMGEALNALSKRSIDAILHTSLSLGYYASKFDNFELVRLIAEKYYHYILFSKDVPDRIVQAVESALKNIISRDEIKRILKLYGVDHYVKEGNLVELVTIDWPPYHYFDGNKVFGVDTEVITKVLTNLGFTVSIQVLPPSRAIQMLNQKTVDGIFSVWRTAEREQLFEYSKEPLSYTYEGFWYLKENEKIIRELLNNRSSACAFVNGYGYDKIFENFKCSRLLVDSDEQGIRLVYRGKVVAFATDYRSGHYWVEKLGYTERFSFMSVSKEKRPQYLAFSKTIQGKLLSQVFSQELKKFKSSGAYVEILKKYDIENW</sequence>
<dbReference type="Gene3D" id="3.40.190.10">
    <property type="entry name" value="Periplasmic binding protein-like II"/>
    <property type="match status" value="4"/>
</dbReference>
<dbReference type="RefSeq" id="WP_069293441.1">
    <property type="nucleotide sequence ID" value="NZ_CP140110.1"/>
</dbReference>
<dbReference type="OrthoDB" id="42625at2"/>
<dbReference type="STRING" id="1008305.A4H02_06940"/>
<dbReference type="EMBL" id="LWAF01000010">
    <property type="protein sequence ID" value="ODN30156.1"/>
    <property type="molecule type" value="Genomic_DNA"/>
</dbReference>
<evidence type="ECO:0000313" key="3">
    <source>
        <dbReference type="EMBL" id="ODN30156.1"/>
    </source>
</evidence>
<evidence type="ECO:0000256" key="1">
    <source>
        <dbReference type="ARBA" id="ARBA00022729"/>
    </source>
</evidence>
<dbReference type="PANTHER" id="PTHR35936">
    <property type="entry name" value="MEMBRANE-BOUND LYTIC MUREIN TRANSGLYCOSYLASE F"/>
    <property type="match status" value="1"/>
</dbReference>
<dbReference type="AlphaFoldDB" id="A0A1E3G1M9"/>
<name>A0A1E3G1M9_9BACT</name>
<dbReference type="SMART" id="SM00062">
    <property type="entry name" value="PBPb"/>
    <property type="match status" value="2"/>
</dbReference>
<feature type="domain" description="Solute-binding protein family 3/N-terminal" evidence="2">
    <location>
        <begin position="250"/>
        <end position="472"/>
    </location>
</feature>
<feature type="domain" description="Solute-binding protein family 3/N-terminal" evidence="2">
    <location>
        <begin position="25"/>
        <end position="243"/>
    </location>
</feature>
<dbReference type="Pfam" id="PF00497">
    <property type="entry name" value="SBP_bac_3"/>
    <property type="match status" value="2"/>
</dbReference>
<gene>
    <name evidence="3" type="ORF">A4H02_06940</name>
</gene>
<accession>A0A1E3G1M9</accession>
<comment type="caution">
    <text evidence="3">The sequence shown here is derived from an EMBL/GenBank/DDBJ whole genome shotgun (WGS) entry which is preliminary data.</text>
</comment>
<evidence type="ECO:0000313" key="4">
    <source>
        <dbReference type="Proteomes" id="UP000094570"/>
    </source>
</evidence>
<proteinExistence type="predicted"/>